<dbReference type="AlphaFoldDB" id="A0A813ZHE5"/>
<comment type="caution">
    <text evidence="4">The sequence shown here is derived from an EMBL/GenBank/DDBJ whole genome shotgun (WGS) entry which is preliminary data.</text>
</comment>
<dbReference type="Proteomes" id="UP000663829">
    <property type="component" value="Unassembled WGS sequence"/>
</dbReference>
<keyword evidence="2" id="KW-0342">GTP-binding</keyword>
<dbReference type="EMBL" id="CAJNOK010003983">
    <property type="protein sequence ID" value="CAF0921993.1"/>
    <property type="molecule type" value="Genomic_DNA"/>
</dbReference>
<dbReference type="SUPFAM" id="SSF81383">
    <property type="entry name" value="F-box domain"/>
    <property type="match status" value="1"/>
</dbReference>
<protein>
    <recommendedName>
        <fullName evidence="3">F-box domain-containing protein</fullName>
    </recommendedName>
</protein>
<dbReference type="SMART" id="SM00256">
    <property type="entry name" value="FBOX"/>
    <property type="match status" value="1"/>
</dbReference>
<dbReference type="SUPFAM" id="SSF52540">
    <property type="entry name" value="P-loop containing nucleoside triphosphate hydrolases"/>
    <property type="match status" value="1"/>
</dbReference>
<gene>
    <name evidence="4" type="ORF">GPM918_LOCUS8524</name>
    <name evidence="5" type="ORF">OVA965_LOCUS10674</name>
    <name evidence="6" type="ORF">SRO942_LOCUS8521</name>
    <name evidence="7" type="ORF">TMI583_LOCUS10670</name>
</gene>
<dbReference type="Proteomes" id="UP000681722">
    <property type="component" value="Unassembled WGS sequence"/>
</dbReference>
<dbReference type="Pfam" id="PF00025">
    <property type="entry name" value="Arf"/>
    <property type="match status" value="1"/>
</dbReference>
<dbReference type="InterPro" id="IPR027417">
    <property type="entry name" value="P-loop_NTPase"/>
</dbReference>
<accession>A0A813ZHE5</accession>
<dbReference type="InterPro" id="IPR039588">
    <property type="entry name" value="FBXO4"/>
</dbReference>
<dbReference type="Gene3D" id="1.20.1280.50">
    <property type="match status" value="1"/>
</dbReference>
<evidence type="ECO:0000256" key="1">
    <source>
        <dbReference type="ARBA" id="ARBA00022741"/>
    </source>
</evidence>
<dbReference type="Gene3D" id="3.40.50.300">
    <property type="entry name" value="P-loop containing nucleotide triphosphate hydrolases"/>
    <property type="match status" value="1"/>
</dbReference>
<dbReference type="InterPro" id="IPR036047">
    <property type="entry name" value="F-box-like_dom_sf"/>
</dbReference>
<organism evidence="4 8">
    <name type="scientific">Didymodactylos carnosus</name>
    <dbReference type="NCBI Taxonomy" id="1234261"/>
    <lineage>
        <taxon>Eukaryota</taxon>
        <taxon>Metazoa</taxon>
        <taxon>Spiralia</taxon>
        <taxon>Gnathifera</taxon>
        <taxon>Rotifera</taxon>
        <taxon>Eurotatoria</taxon>
        <taxon>Bdelloidea</taxon>
        <taxon>Philodinida</taxon>
        <taxon>Philodinidae</taxon>
        <taxon>Didymodactylos</taxon>
    </lineage>
</organism>
<evidence type="ECO:0000313" key="6">
    <source>
        <dbReference type="EMBL" id="CAF3681621.1"/>
    </source>
</evidence>
<sequence>MKDTPIVNVQEELIDTQHCKPSERHLTDEDKCTMEKTSLKLLSSLTGVRVSKQQIFVAGGIQQLLNKQSITSTHSATTITTTNQNPLEIHILDLPNEVYLHVFSYLNPLDLCQMSEVCRQWYKITTDNHLWSRRLLRDSKKWSSISSKSNPLSYDLVQSDRSKKEIYLTCSPDIRRCTTQIDDSINYFFKLSDYVKGLFYSKDLIMFGPGLESLTSPSKSLVTKLLWDETKTFETMGMIPGKDGFGSGIKIKLRNHLFNLITLYTNCMKERENRSDRFTSNRLVQQIENNQNNNSMEDNSLSKYEVNPQVRDVCRDASGLVYVIDAAKENSLYDYQTELQIIMSEQWMNPSLPLLILACVKDEHTPRSSALDVVKDLNLSRLANPWLVQNCCVDNMKGIDAGFWWLLSTRSLLWIKNDN</sequence>
<dbReference type="EMBL" id="CAJOBC010001493">
    <property type="protein sequence ID" value="CAF3681621.1"/>
    <property type="molecule type" value="Genomic_DNA"/>
</dbReference>
<dbReference type="PANTHER" id="PTHR16008:SF4">
    <property type="entry name" value="F-BOX ONLY PROTEIN 4"/>
    <property type="match status" value="1"/>
</dbReference>
<name>A0A813ZHE5_9BILA</name>
<dbReference type="EMBL" id="CAJOBA010003985">
    <property type="protein sequence ID" value="CAF3699385.1"/>
    <property type="molecule type" value="Genomic_DNA"/>
</dbReference>
<dbReference type="PROSITE" id="PS50181">
    <property type="entry name" value="FBOX"/>
    <property type="match status" value="1"/>
</dbReference>
<proteinExistence type="predicted"/>
<dbReference type="InterPro" id="IPR006689">
    <property type="entry name" value="Small_GTPase_ARF/SAR"/>
</dbReference>
<dbReference type="InterPro" id="IPR001810">
    <property type="entry name" value="F-box_dom"/>
</dbReference>
<dbReference type="GO" id="GO:0003924">
    <property type="term" value="F:GTPase activity"/>
    <property type="evidence" value="ECO:0007669"/>
    <property type="project" value="InterPro"/>
</dbReference>
<dbReference type="OrthoDB" id="3219396at2759"/>
<evidence type="ECO:0000313" key="4">
    <source>
        <dbReference type="EMBL" id="CAF0898868.1"/>
    </source>
</evidence>
<dbReference type="Pfam" id="PF12937">
    <property type="entry name" value="F-box-like"/>
    <property type="match status" value="1"/>
</dbReference>
<feature type="domain" description="F-box" evidence="3">
    <location>
        <begin position="88"/>
        <end position="134"/>
    </location>
</feature>
<dbReference type="Proteomes" id="UP000682733">
    <property type="component" value="Unassembled WGS sequence"/>
</dbReference>
<evidence type="ECO:0000313" key="7">
    <source>
        <dbReference type="EMBL" id="CAF3699385.1"/>
    </source>
</evidence>
<keyword evidence="8" id="KW-1185">Reference proteome</keyword>
<reference evidence="4" key="1">
    <citation type="submission" date="2021-02" db="EMBL/GenBank/DDBJ databases">
        <authorList>
            <person name="Nowell W R."/>
        </authorList>
    </citation>
    <scope>NUCLEOTIDE SEQUENCE</scope>
</reference>
<evidence type="ECO:0000256" key="2">
    <source>
        <dbReference type="ARBA" id="ARBA00023134"/>
    </source>
</evidence>
<dbReference type="EMBL" id="CAJNOQ010001494">
    <property type="protein sequence ID" value="CAF0898868.1"/>
    <property type="molecule type" value="Genomic_DNA"/>
</dbReference>
<evidence type="ECO:0000313" key="8">
    <source>
        <dbReference type="Proteomes" id="UP000663829"/>
    </source>
</evidence>
<dbReference type="GO" id="GO:0005525">
    <property type="term" value="F:GTP binding"/>
    <property type="evidence" value="ECO:0007669"/>
    <property type="project" value="UniProtKB-KW"/>
</dbReference>
<dbReference type="GO" id="GO:0019005">
    <property type="term" value="C:SCF ubiquitin ligase complex"/>
    <property type="evidence" value="ECO:0007669"/>
    <property type="project" value="TreeGrafter"/>
</dbReference>
<keyword evidence="1" id="KW-0547">Nucleotide-binding</keyword>
<dbReference type="PANTHER" id="PTHR16008">
    <property type="entry name" value="F-BOX ONLY PROTEIN 4"/>
    <property type="match status" value="1"/>
</dbReference>
<dbReference type="GO" id="GO:0031146">
    <property type="term" value="P:SCF-dependent proteasomal ubiquitin-dependent protein catabolic process"/>
    <property type="evidence" value="ECO:0007669"/>
    <property type="project" value="InterPro"/>
</dbReference>
<evidence type="ECO:0000259" key="3">
    <source>
        <dbReference type="PROSITE" id="PS50181"/>
    </source>
</evidence>
<evidence type="ECO:0000313" key="5">
    <source>
        <dbReference type="EMBL" id="CAF0921993.1"/>
    </source>
</evidence>
<dbReference type="Proteomes" id="UP000677228">
    <property type="component" value="Unassembled WGS sequence"/>
</dbReference>
<dbReference type="GO" id="GO:0000209">
    <property type="term" value="P:protein polyubiquitination"/>
    <property type="evidence" value="ECO:0007669"/>
    <property type="project" value="TreeGrafter"/>
</dbReference>